<protein>
    <recommendedName>
        <fullName evidence="3">Lactococcin 972 family bacteriocin</fullName>
    </recommendedName>
</protein>
<reference evidence="1 2" key="1">
    <citation type="submission" date="2024-03" db="EMBL/GenBank/DDBJ databases">
        <title>Mouse gut bacterial collection (mGBC) of GemPharmatech.</title>
        <authorList>
            <person name="He Y."/>
            <person name="Dong L."/>
            <person name="Wu D."/>
            <person name="Gao X."/>
            <person name="Lin Z."/>
        </authorList>
    </citation>
    <scope>NUCLEOTIDE SEQUENCE [LARGE SCALE GENOMIC DNA]</scope>
    <source>
        <strain evidence="1 2">15-30</strain>
    </source>
</reference>
<evidence type="ECO:0008006" key="3">
    <source>
        <dbReference type="Google" id="ProtNLM"/>
    </source>
</evidence>
<evidence type="ECO:0000313" key="1">
    <source>
        <dbReference type="EMBL" id="MEY8662321.1"/>
    </source>
</evidence>
<organism evidence="1 2">
    <name type="scientific">Ligilactobacillus faecis</name>
    <dbReference type="NCBI Taxonomy" id="762833"/>
    <lineage>
        <taxon>Bacteria</taxon>
        <taxon>Bacillati</taxon>
        <taxon>Bacillota</taxon>
        <taxon>Bacilli</taxon>
        <taxon>Lactobacillales</taxon>
        <taxon>Lactobacillaceae</taxon>
        <taxon>Ligilactobacillus</taxon>
    </lineage>
</organism>
<sequence>MFSTKKTTTHKFYLAFLGFIIFTILASVSAGAVTVTKSFWYDKNKVTGVTSNYRKYQKANIPSWSKFTGSKTTHVNSGGNFNTYERVNYYSGGY</sequence>
<proteinExistence type="predicted"/>
<keyword evidence="2" id="KW-1185">Reference proteome</keyword>
<comment type="caution">
    <text evidence="1">The sequence shown here is derived from an EMBL/GenBank/DDBJ whole genome shotgun (WGS) entry which is preliminary data.</text>
</comment>
<dbReference type="RefSeq" id="WP_369941773.1">
    <property type="nucleotide sequence ID" value="NZ_JBCLUF010000015.1"/>
</dbReference>
<evidence type="ECO:0000313" key="2">
    <source>
        <dbReference type="Proteomes" id="UP001565236"/>
    </source>
</evidence>
<name>A0ABV4DPC3_9LACO</name>
<accession>A0ABV4DPC3</accession>
<dbReference type="EMBL" id="JBCLUF010000015">
    <property type="protein sequence ID" value="MEY8662321.1"/>
    <property type="molecule type" value="Genomic_DNA"/>
</dbReference>
<gene>
    <name evidence="1" type="ORF">AALT52_05395</name>
</gene>
<dbReference type="Proteomes" id="UP001565236">
    <property type="component" value="Unassembled WGS sequence"/>
</dbReference>